<dbReference type="EMBL" id="FQNC01000129">
    <property type="protein sequence ID" value="SGZ34943.1"/>
    <property type="molecule type" value="Genomic_DNA"/>
</dbReference>
<name>A0A2X0N839_9BASI</name>
<sequence length="47" mass="5087">MGRIVYIVTPALGAQQQHEVGGAIDSPILLLFLPFSSLHWGGTTKHE</sequence>
<gene>
    <name evidence="2" type="primary">BQ5605_C131g13370</name>
    <name evidence="1" type="synonym">BQ5605_C011g06678</name>
    <name evidence="4" type="synonym">BQ5605_C043g12059</name>
    <name evidence="3" type="synonym">BQ5605_C045g12184</name>
    <name evidence="5" type="synonym">BQ5605_C074g12907</name>
    <name evidence="1" type="ORF">BQ5605_C011G06678</name>
    <name evidence="4" type="ORF">BQ5605_C043G12059</name>
    <name evidence="3" type="ORF">BQ5605_C045G12184</name>
    <name evidence="5" type="ORF">BQ5605_C074G12907</name>
    <name evidence="2" type="ORF">BQ5605_C131G13370</name>
</gene>
<protein>
    <submittedName>
        <fullName evidence="1">BQ5605_C011g06678 protein</fullName>
    </submittedName>
    <submittedName>
        <fullName evidence="4">BQ5605_C043g12059 protein</fullName>
    </submittedName>
    <submittedName>
        <fullName evidence="3">BQ5605_C045g12184 protein</fullName>
    </submittedName>
    <submittedName>
        <fullName evidence="5">BQ5605_C074g12907 protein</fullName>
    </submittedName>
    <submittedName>
        <fullName evidence="2">BQ5605_C131g13370 protein</fullName>
    </submittedName>
</protein>
<dbReference type="EMBL" id="FQNC01000011">
    <property type="protein sequence ID" value="SGY13010.1"/>
    <property type="molecule type" value="Genomic_DNA"/>
</dbReference>
<organism evidence="2 6">
    <name type="scientific">Microbotryum silenes-dioicae</name>
    <dbReference type="NCBI Taxonomy" id="796604"/>
    <lineage>
        <taxon>Eukaryota</taxon>
        <taxon>Fungi</taxon>
        <taxon>Dikarya</taxon>
        <taxon>Basidiomycota</taxon>
        <taxon>Pucciniomycotina</taxon>
        <taxon>Microbotryomycetes</taxon>
        <taxon>Microbotryales</taxon>
        <taxon>Microbotryaceae</taxon>
        <taxon>Microbotryum</taxon>
    </lineage>
</organism>
<reference evidence="2 6" key="1">
    <citation type="submission" date="2016-11" db="EMBL/GenBank/DDBJ databases">
        <authorList>
            <person name="Jaros S."/>
            <person name="Januszkiewicz K."/>
            <person name="Wedrychowicz H."/>
        </authorList>
    </citation>
    <scope>NUCLEOTIDE SEQUENCE [LARGE SCALE GENOMIC DNA]</scope>
</reference>
<evidence type="ECO:0000313" key="2">
    <source>
        <dbReference type="EMBL" id="SGY89270.1"/>
    </source>
</evidence>
<evidence type="ECO:0000313" key="3">
    <source>
        <dbReference type="EMBL" id="SGZ31498.1"/>
    </source>
</evidence>
<evidence type="ECO:0000313" key="1">
    <source>
        <dbReference type="EMBL" id="SGY13010.1"/>
    </source>
</evidence>
<dbReference type="EMBL" id="FQNC01000117">
    <property type="protein sequence ID" value="SGZ32044.1"/>
    <property type="molecule type" value="Genomic_DNA"/>
</dbReference>
<evidence type="ECO:0000313" key="4">
    <source>
        <dbReference type="EMBL" id="SGZ32044.1"/>
    </source>
</evidence>
<accession>A0A2X0N839</accession>
<keyword evidence="6" id="KW-1185">Reference proteome</keyword>
<evidence type="ECO:0000313" key="5">
    <source>
        <dbReference type="EMBL" id="SGZ34943.1"/>
    </source>
</evidence>
<dbReference type="Proteomes" id="UP000249464">
    <property type="component" value="Unassembled WGS sequence"/>
</dbReference>
<dbReference type="AlphaFoldDB" id="A0A2X0N839"/>
<dbReference type="EMBL" id="FQNC01000115">
    <property type="protein sequence ID" value="SGZ31498.1"/>
    <property type="molecule type" value="Genomic_DNA"/>
</dbReference>
<evidence type="ECO:0000313" key="6">
    <source>
        <dbReference type="Proteomes" id="UP000249464"/>
    </source>
</evidence>
<proteinExistence type="predicted"/>
<dbReference type="EMBL" id="FQNC01000059">
    <property type="protein sequence ID" value="SGY89270.1"/>
    <property type="molecule type" value="Genomic_DNA"/>
</dbReference>